<proteinExistence type="predicted"/>
<dbReference type="STRING" id="526729.SAMN04324258_1615"/>
<gene>
    <name evidence="5" type="ORF">SAMN04324258_1615</name>
</gene>
<dbReference type="Gene3D" id="3.40.50.1390">
    <property type="entry name" value="Resolvase, N-terminal catalytic domain"/>
    <property type="match status" value="1"/>
</dbReference>
<dbReference type="InterPro" id="IPR036162">
    <property type="entry name" value="Resolvase-like_N_sf"/>
</dbReference>
<dbReference type="PANTHER" id="PTHR30461">
    <property type="entry name" value="DNA-INVERTASE FROM LAMBDOID PROPHAGE"/>
    <property type="match status" value="1"/>
</dbReference>
<dbReference type="RefSeq" id="WP_079573163.1">
    <property type="nucleotide sequence ID" value="NZ_FUZQ01000002.1"/>
</dbReference>
<feature type="domain" description="Resolvase/invertase-type recombinase catalytic" evidence="3">
    <location>
        <begin position="2"/>
        <end position="152"/>
    </location>
</feature>
<keyword evidence="2" id="KW-0233">DNA recombination</keyword>
<dbReference type="Pfam" id="PF00239">
    <property type="entry name" value="Resolvase"/>
    <property type="match status" value="1"/>
</dbReference>
<dbReference type="InterPro" id="IPR025827">
    <property type="entry name" value="Zn_ribbon_recom_dom"/>
</dbReference>
<evidence type="ECO:0000313" key="6">
    <source>
        <dbReference type="Proteomes" id="UP000189777"/>
    </source>
</evidence>
<evidence type="ECO:0000259" key="4">
    <source>
        <dbReference type="PROSITE" id="PS51737"/>
    </source>
</evidence>
<feature type="domain" description="Recombinase" evidence="4">
    <location>
        <begin position="160"/>
        <end position="277"/>
    </location>
</feature>
<dbReference type="CDD" id="cd00338">
    <property type="entry name" value="Ser_Recombinase"/>
    <property type="match status" value="1"/>
</dbReference>
<reference evidence="5 6" key="1">
    <citation type="submission" date="2017-02" db="EMBL/GenBank/DDBJ databases">
        <authorList>
            <person name="Peterson S.W."/>
        </authorList>
    </citation>
    <scope>NUCLEOTIDE SEQUENCE [LARGE SCALE GENOMIC DNA]</scope>
    <source>
        <strain evidence="5 6">DSM 21481</strain>
    </source>
</reference>
<dbReference type="SMART" id="SM00857">
    <property type="entry name" value="Resolvase"/>
    <property type="match status" value="1"/>
</dbReference>
<dbReference type="Proteomes" id="UP000189777">
    <property type="component" value="Unassembled WGS sequence"/>
</dbReference>
<dbReference type="Pfam" id="PF13408">
    <property type="entry name" value="Zn_ribbon_recom"/>
    <property type="match status" value="1"/>
</dbReference>
<dbReference type="GO" id="GO:0000150">
    <property type="term" value="F:DNA strand exchange activity"/>
    <property type="evidence" value="ECO:0007669"/>
    <property type="project" value="InterPro"/>
</dbReference>
<dbReference type="InterPro" id="IPR050639">
    <property type="entry name" value="SSR_resolvase"/>
</dbReference>
<dbReference type="PROSITE" id="PS51737">
    <property type="entry name" value="RECOMBINASE_DNA_BIND"/>
    <property type="match status" value="1"/>
</dbReference>
<sequence>MRALVYVRLSDWRGEEDPSLSPQGQEEAGRAYCKSKGWDVVDVVRDLDQSGSDKGLGLSRPGIKELRTYYGKADAVVFKRLDRLARDVADFGALMKEARANGMALVSINEGVDMTTDQGEFFATIVMAFAQMESRMIAARVKDGRREQRTARRWGGGFTPWGYESAPNPDGPGRVLIVKKDEAEILKECAARVVRGESLYSIGQDLVRRGVPGKRSGTWDATKIKRIVTSPASVGVMMHGKEPLRDELGLPVRAWPAALDPDLQAQARAALKPGKKSGQVKRQKAARLLSGLIVCPSCRRSLALKSVRGVVQYACSSRARGLACAGGVSVRAESAESEVERRLLLKIGSWRRLLDVAREVAPDREALRDIEQALGEIGMAFQEPTADVPALVARRDALLQMRENLGVTEPVHETVESSTTVREEWDHGDVIDRQKLLQEYVRRVTVRPSQGRRGFSPDRIVIEWGEFLTIDQPEHGLIGEGFWITSDDPETLRRIQEPPQRAEGSLTV</sequence>
<evidence type="ECO:0000259" key="3">
    <source>
        <dbReference type="PROSITE" id="PS51736"/>
    </source>
</evidence>
<dbReference type="InterPro" id="IPR038109">
    <property type="entry name" value="DNA_bind_recomb_sf"/>
</dbReference>
<dbReference type="OrthoDB" id="128993at2"/>
<dbReference type="PANTHER" id="PTHR30461:SF2">
    <property type="entry name" value="SERINE RECOMBINASE PINE-RELATED"/>
    <property type="match status" value="1"/>
</dbReference>
<keyword evidence="1" id="KW-0238">DNA-binding</keyword>
<evidence type="ECO:0000313" key="5">
    <source>
        <dbReference type="EMBL" id="SKC53493.1"/>
    </source>
</evidence>
<name>A0A1T5JQ98_9MICO</name>
<dbReference type="Pfam" id="PF07508">
    <property type="entry name" value="Recombinase"/>
    <property type="match status" value="1"/>
</dbReference>
<organism evidence="5 6">
    <name type="scientific">Krasilnikoviella flava</name>
    <dbReference type="NCBI Taxonomy" id="526729"/>
    <lineage>
        <taxon>Bacteria</taxon>
        <taxon>Bacillati</taxon>
        <taxon>Actinomycetota</taxon>
        <taxon>Actinomycetes</taxon>
        <taxon>Micrococcales</taxon>
        <taxon>Promicromonosporaceae</taxon>
        <taxon>Krasilnikoviella</taxon>
    </lineage>
</organism>
<keyword evidence="6" id="KW-1185">Reference proteome</keyword>
<accession>A0A1T5JQ98</accession>
<evidence type="ECO:0000256" key="1">
    <source>
        <dbReference type="ARBA" id="ARBA00023125"/>
    </source>
</evidence>
<dbReference type="InterPro" id="IPR006119">
    <property type="entry name" value="Resolv_N"/>
</dbReference>
<dbReference type="Gene3D" id="3.90.1750.20">
    <property type="entry name" value="Putative Large Serine Recombinase, Chain B, Domain 2"/>
    <property type="match status" value="1"/>
</dbReference>
<dbReference type="AlphaFoldDB" id="A0A1T5JQ98"/>
<evidence type="ECO:0000256" key="2">
    <source>
        <dbReference type="ARBA" id="ARBA00023172"/>
    </source>
</evidence>
<dbReference type="InterPro" id="IPR011109">
    <property type="entry name" value="DNA_bind_recombinase_dom"/>
</dbReference>
<dbReference type="EMBL" id="FUZQ01000002">
    <property type="protein sequence ID" value="SKC53493.1"/>
    <property type="molecule type" value="Genomic_DNA"/>
</dbReference>
<dbReference type="SUPFAM" id="SSF53041">
    <property type="entry name" value="Resolvase-like"/>
    <property type="match status" value="1"/>
</dbReference>
<dbReference type="PROSITE" id="PS51736">
    <property type="entry name" value="RECOMBINASES_3"/>
    <property type="match status" value="1"/>
</dbReference>
<protein>
    <submittedName>
        <fullName evidence="5">Site-specific DNA recombinase</fullName>
    </submittedName>
</protein>
<dbReference type="GO" id="GO:0003677">
    <property type="term" value="F:DNA binding"/>
    <property type="evidence" value="ECO:0007669"/>
    <property type="project" value="UniProtKB-KW"/>
</dbReference>